<gene>
    <name evidence="2" type="ORF">M422DRAFT_253746</name>
</gene>
<feature type="compositionally biased region" description="Low complexity" evidence="1">
    <location>
        <begin position="17"/>
        <end position="30"/>
    </location>
</feature>
<dbReference type="HOGENOM" id="CLU_2039559_0_0_1"/>
<keyword evidence="3" id="KW-1185">Reference proteome</keyword>
<evidence type="ECO:0000313" key="2">
    <source>
        <dbReference type="EMBL" id="KIJ42955.1"/>
    </source>
</evidence>
<dbReference type="EMBL" id="KN837126">
    <property type="protein sequence ID" value="KIJ42955.1"/>
    <property type="molecule type" value="Genomic_DNA"/>
</dbReference>
<name>A0A0C9VW71_SPHS4</name>
<sequence length="121" mass="12965">MSARLRGLPLQPPPGLAPRSTHRSSSTPTPMDITDPVLILADRGITQKNRTDISALAGVIETFGSFRKPDGKFGTIIAATASALQAVAILLHEAEQQQKNNNITKEDLQAAVIEIKASMHQ</sequence>
<organism evidence="2 3">
    <name type="scientific">Sphaerobolus stellatus (strain SS14)</name>
    <dbReference type="NCBI Taxonomy" id="990650"/>
    <lineage>
        <taxon>Eukaryota</taxon>
        <taxon>Fungi</taxon>
        <taxon>Dikarya</taxon>
        <taxon>Basidiomycota</taxon>
        <taxon>Agaricomycotina</taxon>
        <taxon>Agaricomycetes</taxon>
        <taxon>Phallomycetidae</taxon>
        <taxon>Geastrales</taxon>
        <taxon>Sphaerobolaceae</taxon>
        <taxon>Sphaerobolus</taxon>
    </lineage>
</organism>
<proteinExistence type="predicted"/>
<protein>
    <submittedName>
        <fullName evidence="2">Uncharacterized protein</fullName>
    </submittedName>
</protein>
<reference evidence="2 3" key="1">
    <citation type="submission" date="2014-06" db="EMBL/GenBank/DDBJ databases">
        <title>Evolutionary Origins and Diversification of the Mycorrhizal Mutualists.</title>
        <authorList>
            <consortium name="DOE Joint Genome Institute"/>
            <consortium name="Mycorrhizal Genomics Consortium"/>
            <person name="Kohler A."/>
            <person name="Kuo A."/>
            <person name="Nagy L.G."/>
            <person name="Floudas D."/>
            <person name="Copeland A."/>
            <person name="Barry K.W."/>
            <person name="Cichocki N."/>
            <person name="Veneault-Fourrey C."/>
            <person name="LaButti K."/>
            <person name="Lindquist E.A."/>
            <person name="Lipzen A."/>
            <person name="Lundell T."/>
            <person name="Morin E."/>
            <person name="Murat C."/>
            <person name="Riley R."/>
            <person name="Ohm R."/>
            <person name="Sun H."/>
            <person name="Tunlid A."/>
            <person name="Henrissat B."/>
            <person name="Grigoriev I.V."/>
            <person name="Hibbett D.S."/>
            <person name="Martin F."/>
        </authorList>
    </citation>
    <scope>NUCLEOTIDE SEQUENCE [LARGE SCALE GENOMIC DNA]</scope>
    <source>
        <strain evidence="2 3">SS14</strain>
    </source>
</reference>
<feature type="region of interest" description="Disordered" evidence="1">
    <location>
        <begin position="1"/>
        <end position="33"/>
    </location>
</feature>
<dbReference type="Proteomes" id="UP000054279">
    <property type="component" value="Unassembled WGS sequence"/>
</dbReference>
<evidence type="ECO:0000256" key="1">
    <source>
        <dbReference type="SAM" id="MobiDB-lite"/>
    </source>
</evidence>
<accession>A0A0C9VW71</accession>
<evidence type="ECO:0000313" key="3">
    <source>
        <dbReference type="Proteomes" id="UP000054279"/>
    </source>
</evidence>
<dbReference type="AlphaFoldDB" id="A0A0C9VW71"/>